<protein>
    <submittedName>
        <fullName evidence="2">Uncharacterized protein</fullName>
    </submittedName>
</protein>
<comment type="caution">
    <text evidence="2">The sequence shown here is derived from an EMBL/GenBank/DDBJ whole genome shotgun (WGS) entry which is preliminary data.</text>
</comment>
<feature type="region of interest" description="Disordered" evidence="1">
    <location>
        <begin position="732"/>
        <end position="761"/>
    </location>
</feature>
<feature type="region of interest" description="Disordered" evidence="1">
    <location>
        <begin position="964"/>
        <end position="1040"/>
    </location>
</feature>
<feature type="compositionally biased region" description="Polar residues" evidence="1">
    <location>
        <begin position="1002"/>
        <end position="1030"/>
    </location>
</feature>
<feature type="region of interest" description="Disordered" evidence="1">
    <location>
        <begin position="778"/>
        <end position="798"/>
    </location>
</feature>
<feature type="compositionally biased region" description="Polar residues" evidence="1">
    <location>
        <begin position="964"/>
        <end position="984"/>
    </location>
</feature>
<dbReference type="EMBL" id="CAJNOE010000168">
    <property type="protein sequence ID" value="CAF1004956.1"/>
    <property type="molecule type" value="Genomic_DNA"/>
</dbReference>
<evidence type="ECO:0000313" key="3">
    <source>
        <dbReference type="Proteomes" id="UP000663860"/>
    </source>
</evidence>
<evidence type="ECO:0000256" key="1">
    <source>
        <dbReference type="SAM" id="MobiDB-lite"/>
    </source>
</evidence>
<proteinExistence type="predicted"/>
<name>A0A814H4V7_9BILA</name>
<organism evidence="2 3">
    <name type="scientific">Adineta steineri</name>
    <dbReference type="NCBI Taxonomy" id="433720"/>
    <lineage>
        <taxon>Eukaryota</taxon>
        <taxon>Metazoa</taxon>
        <taxon>Spiralia</taxon>
        <taxon>Gnathifera</taxon>
        <taxon>Rotifera</taxon>
        <taxon>Eurotatoria</taxon>
        <taxon>Bdelloidea</taxon>
        <taxon>Adinetida</taxon>
        <taxon>Adinetidae</taxon>
        <taxon>Adineta</taxon>
    </lineage>
</organism>
<feature type="region of interest" description="Disordered" evidence="1">
    <location>
        <begin position="888"/>
        <end position="932"/>
    </location>
</feature>
<feature type="compositionally biased region" description="Polar residues" evidence="1">
    <location>
        <begin position="679"/>
        <end position="691"/>
    </location>
</feature>
<feature type="compositionally biased region" description="Polar residues" evidence="1">
    <location>
        <begin position="911"/>
        <end position="932"/>
    </location>
</feature>
<evidence type="ECO:0000313" key="2">
    <source>
        <dbReference type="EMBL" id="CAF1004956.1"/>
    </source>
</evidence>
<reference evidence="2" key="1">
    <citation type="submission" date="2021-02" db="EMBL/GenBank/DDBJ databases">
        <authorList>
            <person name="Nowell W R."/>
        </authorList>
    </citation>
    <scope>NUCLEOTIDE SEQUENCE</scope>
</reference>
<sequence length="1135" mass="128950">MSATNAKKKRSAPTQQLISTAETNVINSLLDCYDFVATNEYSEKTIGIAAFLTRKSVGDINFSDIIDDSEKRSRPGTQTNFIAMLEDKRVSLPEIDASVEKCLMLTRLINLIKDDEPAFAKLISDIRLDMQFKMVDDYIASSNSCDFRRREHEFNIRKTTQEIRRLFYQNDAEANNPKNLIYLQNRTTEHLKSLMNRSASDSKARQSLQNEFDAIFRTSFMIVAHPHSGVNPVTIYERKGPGAYTAKISVTIVSLLYDFMQQYPNLIELFDIEPSLCPSSNYYRLEEPRSLSWKPYQLVIGASGRSHTFLCAELSSITIEQSSKTDTRVRFAQLIHSFKFAIKLQLNLADSKMSPIFQIPLESLVFGIGAHNSQIPQLLTRVILEDIKRFSRVQPASIEIIQNYIRRYFIHRTGVFPSDCVNVYLEQELTKAKNHRSNYKSIEDIYLDFLVNFVHQVEFMAKHPLLAMFHADHLFLGICNSERAAEAIVQSSVSGSPVIALRFNSIRIDYNTIASSTTTRAIKFPPCAVRVDIYNDRTKKLQNRTFDSTVLSSDISKFVGSANAENARAIRVLSNFDDKTNGKHYITFGAFSKYYHERLTQILKDDTKYKPVTDLVENANVGNTDEDVQENDNRDPYSLSLFSPNSIQSWSPISPSVFDVESSRGSSSMHEYESLPFEDSNNVSSPQQNVLPSYNQQQPLYVNGNNQEEIIRQLLSRPEIAEQVMRQYGVYNGSTPIASPQQMSHSPLPQQTSHSPLPQQVLHSPLPQQALHSPIPFQTQPLLSPQQTSNQPPLQGTFQPVHYQKQTQMPFHQLTIQSQPQQRQTSSSVIHYYPNDSNQSSSIQKTEQFPFTTTESLQSMTQQYLPQIEILNLSDGITNQSTTDIIRSQMPDAESRGSSSMHEYESLPFEDSNNVSSPQQNVLPSHNQQQPLYVNGNNQEEIIRQLLSRPEIAEQVMRQYGVYNGSTPIASPQQMSHSPLPQQTSHSPLPQQLLHSPLPQQTLHSPIPFQTQPLLSPQQTSNQPPLQGTFQPVHHQKQTQMPFHQLTIQSQPQQRQTSSSVIHYYPNDSNQSLSIQKTEQFPFTTTESLQTMTQQYLPQIEILNLSDGITNQSTTDMIQSQMPDAEGIENLIFNE</sequence>
<feature type="compositionally biased region" description="Low complexity" evidence="1">
    <location>
        <begin position="985"/>
        <end position="1001"/>
    </location>
</feature>
<accession>A0A814H4V7</accession>
<feature type="region of interest" description="Disordered" evidence="1">
    <location>
        <begin position="660"/>
        <end position="691"/>
    </location>
</feature>
<gene>
    <name evidence="2" type="ORF">IZO911_LOCUS17853</name>
</gene>
<dbReference type="AlphaFoldDB" id="A0A814H4V7"/>
<dbReference type="Proteomes" id="UP000663860">
    <property type="component" value="Unassembled WGS sequence"/>
</dbReference>